<name>A0A835PI60_VANPL</name>
<proteinExistence type="predicted"/>
<dbReference type="GO" id="GO:0003677">
    <property type="term" value="F:DNA binding"/>
    <property type="evidence" value="ECO:0007669"/>
    <property type="project" value="UniProtKB-KW"/>
</dbReference>
<evidence type="ECO:0000256" key="1">
    <source>
        <dbReference type="ARBA" id="ARBA00004123"/>
    </source>
</evidence>
<dbReference type="OrthoDB" id="691673at2759"/>
<reference evidence="8 9" key="1">
    <citation type="journal article" date="2020" name="Nat. Food">
        <title>A phased Vanilla planifolia genome enables genetic improvement of flavour and production.</title>
        <authorList>
            <person name="Hasing T."/>
            <person name="Tang H."/>
            <person name="Brym M."/>
            <person name="Khazi F."/>
            <person name="Huang T."/>
            <person name="Chambers A.H."/>
        </authorList>
    </citation>
    <scope>NUCLEOTIDE SEQUENCE [LARGE SCALE GENOMIC DNA]</scope>
    <source>
        <tissue evidence="8">Leaf</tissue>
    </source>
</reference>
<feature type="compositionally biased region" description="Low complexity" evidence="6">
    <location>
        <begin position="274"/>
        <end position="294"/>
    </location>
</feature>
<evidence type="ECO:0000256" key="3">
    <source>
        <dbReference type="ARBA" id="ARBA00023125"/>
    </source>
</evidence>
<evidence type="ECO:0000259" key="7">
    <source>
        <dbReference type="PROSITE" id="PS50090"/>
    </source>
</evidence>
<feature type="region of interest" description="Disordered" evidence="6">
    <location>
        <begin position="319"/>
        <end position="353"/>
    </location>
</feature>
<comment type="subcellular location">
    <subcellularLocation>
        <location evidence="1">Nucleus</location>
    </subcellularLocation>
</comment>
<feature type="region of interest" description="Disordered" evidence="6">
    <location>
        <begin position="27"/>
        <end position="50"/>
    </location>
</feature>
<evidence type="ECO:0000256" key="4">
    <source>
        <dbReference type="ARBA" id="ARBA00023163"/>
    </source>
</evidence>
<dbReference type="InterPro" id="IPR044822">
    <property type="entry name" value="Myb_DNA-bind_4"/>
</dbReference>
<evidence type="ECO:0000313" key="9">
    <source>
        <dbReference type="Proteomes" id="UP000639772"/>
    </source>
</evidence>
<dbReference type="PANTHER" id="PTHR21654">
    <property type="entry name" value="FI21293P1"/>
    <property type="match status" value="1"/>
</dbReference>
<dbReference type="Proteomes" id="UP000639772">
    <property type="component" value="Unassembled WGS sequence"/>
</dbReference>
<feature type="region of interest" description="Disordered" evidence="6">
    <location>
        <begin position="442"/>
        <end position="469"/>
    </location>
</feature>
<dbReference type="FunFam" id="1.10.10.60:FF:000092">
    <property type="entry name" value="Trihelix transcription factor GT-2"/>
    <property type="match status" value="1"/>
</dbReference>
<feature type="region of interest" description="Disordered" evidence="6">
    <location>
        <begin position="221"/>
        <end position="247"/>
    </location>
</feature>
<accession>A0A835PI60</accession>
<feature type="region of interest" description="Disordered" evidence="6">
    <location>
        <begin position="584"/>
        <end position="618"/>
    </location>
</feature>
<protein>
    <recommendedName>
        <fullName evidence="7">Myb-like domain-containing protein</fullName>
    </recommendedName>
</protein>
<feature type="compositionally biased region" description="Basic and acidic residues" evidence="6">
    <location>
        <begin position="584"/>
        <end position="605"/>
    </location>
</feature>
<dbReference type="GO" id="GO:0005634">
    <property type="term" value="C:nucleus"/>
    <property type="evidence" value="ECO:0007669"/>
    <property type="project" value="UniProtKB-SubCell"/>
</dbReference>
<dbReference type="GO" id="GO:0006355">
    <property type="term" value="P:regulation of DNA-templated transcription"/>
    <property type="evidence" value="ECO:0007669"/>
    <property type="project" value="UniProtKB-ARBA"/>
</dbReference>
<gene>
    <name evidence="8" type="ORF">HPP92_025585</name>
</gene>
<evidence type="ECO:0000256" key="2">
    <source>
        <dbReference type="ARBA" id="ARBA00023015"/>
    </source>
</evidence>
<dbReference type="EMBL" id="JADCNM010000014">
    <property type="protein sequence ID" value="KAG0454281.1"/>
    <property type="molecule type" value="Genomic_DNA"/>
</dbReference>
<keyword evidence="3" id="KW-0238">DNA-binding</keyword>
<keyword evidence="4" id="KW-0804">Transcription</keyword>
<dbReference type="Pfam" id="PF13837">
    <property type="entry name" value="Myb_DNA-bind_4"/>
    <property type="match status" value="1"/>
</dbReference>
<feature type="compositionally biased region" description="Basic and acidic residues" evidence="6">
    <location>
        <begin position="221"/>
        <end position="230"/>
    </location>
</feature>
<dbReference type="PROSITE" id="PS50090">
    <property type="entry name" value="MYB_LIKE"/>
    <property type="match status" value="1"/>
</dbReference>
<dbReference type="AlphaFoldDB" id="A0A835PI60"/>
<dbReference type="InterPro" id="IPR001005">
    <property type="entry name" value="SANT/Myb"/>
</dbReference>
<dbReference type="Gene3D" id="1.10.10.60">
    <property type="entry name" value="Homeodomain-like"/>
    <property type="match status" value="1"/>
</dbReference>
<feature type="region of interest" description="Disordered" evidence="6">
    <location>
        <begin position="270"/>
        <end position="305"/>
    </location>
</feature>
<dbReference type="CDD" id="cd12203">
    <property type="entry name" value="GT1"/>
    <property type="match status" value="1"/>
</dbReference>
<evidence type="ECO:0000313" key="8">
    <source>
        <dbReference type="EMBL" id="KAG0454281.1"/>
    </source>
</evidence>
<comment type="caution">
    <text evidence="8">The sequence shown here is derived from an EMBL/GenBank/DDBJ whole genome shotgun (WGS) entry which is preliminary data.</text>
</comment>
<sequence>MQSGYGGVSEMQHFVVDGSAHTLFSISPAAPQPNPGGGGGGQGMNHPLAGQTHKFISPFHLHHLHHQTQAPQPPAAPPHFSHFHSIPITQQLFTPPPHHHHHHHQFQLFQSNPQNDHRRLLSTPAALNLDPGQETPGNGATPSFLGGSMNFKLAVDDSSSGAGNKGLNNNSDLSGGILDADGMPESRTRTWHREEDCSAIKEPNWRPLDLDYINLNNKRCKDKEPAEPHSHPHFAKRSRDAGEHEHSPAAVVASNYKLFSELEAIYKPGGSSSTATEGANTTTATPTQAAIQTTGSGSALTGDDQPLLPVAVASALEPDSRIDDDDSTGGEAHTQANLRKTQHESHRRRRRRRLQMGSIAAFFEGLVKQLMEHQEALHQKFLEAMERRDRERAGLEEAWRDQEAARARRDADSRAHDRALAAAREAAILSFLEKITGETLHLPDHLPTSGDTADPKQDGVQGAGAAATALTTTSRWPKAEVQALIRVRSGLETRFQEPGLKGPLWEEVSTAMAVMGYHRSSKRCKEKWENINKYFRKTKDNGRKRSQQSKTCPYFYQLDQLYSKPPAGEGWKHNSELLDAVVVAEREEVGESEDHTEAEEDKPAAKESISNPFFERLQ</sequence>
<evidence type="ECO:0000256" key="5">
    <source>
        <dbReference type="ARBA" id="ARBA00023242"/>
    </source>
</evidence>
<keyword evidence="5" id="KW-0539">Nucleus</keyword>
<organism evidence="8 9">
    <name type="scientific">Vanilla planifolia</name>
    <name type="common">Vanilla</name>
    <dbReference type="NCBI Taxonomy" id="51239"/>
    <lineage>
        <taxon>Eukaryota</taxon>
        <taxon>Viridiplantae</taxon>
        <taxon>Streptophyta</taxon>
        <taxon>Embryophyta</taxon>
        <taxon>Tracheophyta</taxon>
        <taxon>Spermatophyta</taxon>
        <taxon>Magnoliopsida</taxon>
        <taxon>Liliopsida</taxon>
        <taxon>Asparagales</taxon>
        <taxon>Orchidaceae</taxon>
        <taxon>Vanilloideae</taxon>
        <taxon>Vanilleae</taxon>
        <taxon>Vanilla</taxon>
    </lineage>
</organism>
<feature type="domain" description="Myb-like" evidence="7">
    <location>
        <begin position="474"/>
        <end position="532"/>
    </location>
</feature>
<dbReference type="PANTHER" id="PTHR21654:SF31">
    <property type="entry name" value="OS02G0104500 PROTEIN"/>
    <property type="match status" value="1"/>
</dbReference>
<feature type="compositionally biased region" description="Basic and acidic residues" evidence="6">
    <location>
        <begin position="237"/>
        <end position="247"/>
    </location>
</feature>
<evidence type="ECO:0000256" key="6">
    <source>
        <dbReference type="SAM" id="MobiDB-lite"/>
    </source>
</evidence>
<keyword evidence="2" id="KW-0805">Transcription regulation</keyword>